<evidence type="ECO:0000256" key="2">
    <source>
        <dbReference type="ARBA" id="ARBA00023125"/>
    </source>
</evidence>
<gene>
    <name evidence="5" type="ORF">M0651_00615</name>
</gene>
<keyword evidence="6" id="KW-1185">Reference proteome</keyword>
<dbReference type="PANTHER" id="PTHR47504:SF5">
    <property type="entry name" value="RIGHT ORIGIN-BINDING PROTEIN"/>
    <property type="match status" value="1"/>
</dbReference>
<evidence type="ECO:0000313" key="6">
    <source>
        <dbReference type="Proteomes" id="UP001139534"/>
    </source>
</evidence>
<dbReference type="Gene3D" id="1.10.10.60">
    <property type="entry name" value="Homeodomain-like"/>
    <property type="match status" value="2"/>
</dbReference>
<feature type="domain" description="HTH araC/xylS-type" evidence="4">
    <location>
        <begin position="8"/>
        <end position="106"/>
    </location>
</feature>
<dbReference type="SMART" id="SM00871">
    <property type="entry name" value="AraC_E_bind"/>
    <property type="match status" value="1"/>
</dbReference>
<accession>A0A9X2BMY6</accession>
<proteinExistence type="predicted"/>
<sequence length="291" mass="32699">MDVLKNMNEALNYIEWNLTNEIAYEEVARIAVCSEYHFKRMFSFLAGIPLSEYIRRRRLTLAAFELQQGPVRVIDLAVKYGYGSADAFTRAFQGLHGITPSEAKDPGSPLKAYPRMTFQLTIQGGNEMNYRIVDKEAFRIVGLHKRVPIQFQGVNPQIAEMAQSLTPERIAQLKGLSDLEPAGMISASANFSEGRMEEQGELDHYLGVATTHACPDGYASLEVAASTWAVFTAVGPFPETLQNVWGRIYSEWFPSAHYELAEGPELLWNESPDTSLPDYRSEIWIPVLRKG</sequence>
<evidence type="ECO:0000313" key="5">
    <source>
        <dbReference type="EMBL" id="MCK8485672.1"/>
    </source>
</evidence>
<dbReference type="Gene3D" id="3.20.80.10">
    <property type="entry name" value="Regulatory factor, effector binding domain"/>
    <property type="match status" value="1"/>
</dbReference>
<dbReference type="Pfam" id="PF12833">
    <property type="entry name" value="HTH_18"/>
    <property type="match status" value="1"/>
</dbReference>
<dbReference type="InterPro" id="IPR018060">
    <property type="entry name" value="HTH_AraC"/>
</dbReference>
<dbReference type="PROSITE" id="PS01124">
    <property type="entry name" value="HTH_ARAC_FAMILY_2"/>
    <property type="match status" value="1"/>
</dbReference>
<dbReference type="GO" id="GO:0043565">
    <property type="term" value="F:sequence-specific DNA binding"/>
    <property type="evidence" value="ECO:0007669"/>
    <property type="project" value="InterPro"/>
</dbReference>
<dbReference type="PANTHER" id="PTHR47504">
    <property type="entry name" value="RIGHT ORIGIN-BINDING PROTEIN"/>
    <property type="match status" value="1"/>
</dbReference>
<dbReference type="EMBL" id="JALPRK010000001">
    <property type="protein sequence ID" value="MCK8485672.1"/>
    <property type="molecule type" value="Genomic_DNA"/>
</dbReference>
<comment type="caution">
    <text evidence="5">The sequence shown here is derived from an EMBL/GenBank/DDBJ whole genome shotgun (WGS) entry which is preliminary data.</text>
</comment>
<reference evidence="5" key="1">
    <citation type="submission" date="2022-04" db="EMBL/GenBank/DDBJ databases">
        <authorList>
            <person name="Seo M.-J."/>
        </authorList>
    </citation>
    <scope>NUCLEOTIDE SEQUENCE</scope>
    <source>
        <strain evidence="5">MBLB2552</strain>
    </source>
</reference>
<dbReference type="SUPFAM" id="SSF55136">
    <property type="entry name" value="Probable bacterial effector-binding domain"/>
    <property type="match status" value="1"/>
</dbReference>
<dbReference type="InterPro" id="IPR010499">
    <property type="entry name" value="AraC_E-bd"/>
</dbReference>
<evidence type="ECO:0000256" key="3">
    <source>
        <dbReference type="ARBA" id="ARBA00023163"/>
    </source>
</evidence>
<evidence type="ECO:0000259" key="4">
    <source>
        <dbReference type="PROSITE" id="PS01124"/>
    </source>
</evidence>
<protein>
    <submittedName>
        <fullName evidence="5">AraC family transcriptional regulator</fullName>
    </submittedName>
</protein>
<dbReference type="Proteomes" id="UP001139534">
    <property type="component" value="Unassembled WGS sequence"/>
</dbReference>
<dbReference type="SMART" id="SM00342">
    <property type="entry name" value="HTH_ARAC"/>
    <property type="match status" value="1"/>
</dbReference>
<dbReference type="InterPro" id="IPR011256">
    <property type="entry name" value="Reg_factor_effector_dom_sf"/>
</dbReference>
<organism evidence="5 6">
    <name type="scientific">Paenibacillus mellifer</name>
    <dbReference type="NCBI Taxonomy" id="2937794"/>
    <lineage>
        <taxon>Bacteria</taxon>
        <taxon>Bacillati</taxon>
        <taxon>Bacillota</taxon>
        <taxon>Bacilli</taxon>
        <taxon>Bacillales</taxon>
        <taxon>Paenibacillaceae</taxon>
        <taxon>Paenibacillus</taxon>
    </lineage>
</organism>
<keyword evidence="2" id="KW-0238">DNA-binding</keyword>
<dbReference type="Pfam" id="PF06445">
    <property type="entry name" value="GyrI-like"/>
    <property type="match status" value="1"/>
</dbReference>
<dbReference type="AlphaFoldDB" id="A0A9X2BMY6"/>
<dbReference type="InterPro" id="IPR050959">
    <property type="entry name" value="MarA-like"/>
</dbReference>
<evidence type="ECO:0000256" key="1">
    <source>
        <dbReference type="ARBA" id="ARBA00023015"/>
    </source>
</evidence>
<keyword evidence="1" id="KW-0805">Transcription regulation</keyword>
<name>A0A9X2BMY6_9BACL</name>
<dbReference type="RefSeq" id="WP_248549928.1">
    <property type="nucleotide sequence ID" value="NZ_JALPRK010000001.1"/>
</dbReference>
<dbReference type="InterPro" id="IPR029442">
    <property type="entry name" value="GyrI-like"/>
</dbReference>
<dbReference type="GO" id="GO:0003700">
    <property type="term" value="F:DNA-binding transcription factor activity"/>
    <property type="evidence" value="ECO:0007669"/>
    <property type="project" value="InterPro"/>
</dbReference>
<dbReference type="InterPro" id="IPR009057">
    <property type="entry name" value="Homeodomain-like_sf"/>
</dbReference>
<dbReference type="SUPFAM" id="SSF46689">
    <property type="entry name" value="Homeodomain-like"/>
    <property type="match status" value="2"/>
</dbReference>
<keyword evidence="3" id="KW-0804">Transcription</keyword>